<dbReference type="NCBIfam" id="NF033817">
    <property type="entry name" value="Mplas_variab_LP"/>
    <property type="match status" value="1"/>
</dbReference>
<evidence type="ECO:0000256" key="1">
    <source>
        <dbReference type="ARBA" id="ARBA00004193"/>
    </source>
</evidence>
<dbReference type="InterPro" id="IPR049890">
    <property type="entry name" value="VlpA-F-like_signal"/>
</dbReference>
<keyword evidence="4" id="KW-0677">Repeat</keyword>
<keyword evidence="6" id="KW-0564">Palmitate</keyword>
<name>A0ABU7MKN6_9BACT</name>
<feature type="chain" id="PRO_5046001901" evidence="8">
    <location>
        <begin position="26"/>
        <end position="49"/>
    </location>
</feature>
<dbReference type="PROSITE" id="PS51257">
    <property type="entry name" value="PROKAR_LIPOPROTEIN"/>
    <property type="match status" value="1"/>
</dbReference>
<keyword evidence="2" id="KW-1003">Cell membrane</keyword>
<evidence type="ECO:0000256" key="2">
    <source>
        <dbReference type="ARBA" id="ARBA00022475"/>
    </source>
</evidence>
<evidence type="ECO:0000256" key="7">
    <source>
        <dbReference type="ARBA" id="ARBA00023288"/>
    </source>
</evidence>
<keyword evidence="7 9" id="KW-0449">Lipoprotein</keyword>
<comment type="caution">
    <text evidence="9">The sequence shown here is derived from an EMBL/GenBank/DDBJ whole genome shotgun (WGS) entry which is preliminary data.</text>
</comment>
<gene>
    <name evidence="9" type="ORF">V2E24_00270</name>
</gene>
<evidence type="ECO:0000256" key="8">
    <source>
        <dbReference type="SAM" id="SignalP"/>
    </source>
</evidence>
<evidence type="ECO:0000256" key="6">
    <source>
        <dbReference type="ARBA" id="ARBA00023139"/>
    </source>
</evidence>
<evidence type="ECO:0000313" key="10">
    <source>
        <dbReference type="Proteomes" id="UP001344817"/>
    </source>
</evidence>
<evidence type="ECO:0000256" key="3">
    <source>
        <dbReference type="ARBA" id="ARBA00022729"/>
    </source>
</evidence>
<keyword evidence="10" id="KW-1185">Reference proteome</keyword>
<accession>A0ABU7MKN6</accession>
<evidence type="ECO:0000313" key="9">
    <source>
        <dbReference type="EMBL" id="MEE3928012.1"/>
    </source>
</evidence>
<comment type="subcellular location">
    <subcellularLocation>
        <location evidence="1">Cell membrane</location>
        <topology evidence="1">Lipid-anchor</topology>
    </subcellularLocation>
</comment>
<evidence type="ECO:0000256" key="4">
    <source>
        <dbReference type="ARBA" id="ARBA00022737"/>
    </source>
</evidence>
<dbReference type="Proteomes" id="UP001344817">
    <property type="component" value="Unassembled WGS sequence"/>
</dbReference>
<proteinExistence type="predicted"/>
<dbReference type="EMBL" id="JAZDWZ010000001">
    <property type="protein sequence ID" value="MEE3928012.1"/>
    <property type="molecule type" value="Genomic_DNA"/>
</dbReference>
<feature type="signal peptide" evidence="8">
    <location>
        <begin position="1"/>
        <end position="25"/>
    </location>
</feature>
<keyword evidence="3 8" id="KW-0732">Signal</keyword>
<protein>
    <submittedName>
        <fullName evidence="9">Variable surface lipoprotein</fullName>
    </submittedName>
</protein>
<keyword evidence="5" id="KW-0472">Membrane</keyword>
<reference evidence="9" key="1">
    <citation type="submission" date="2024-01" db="EMBL/GenBank/DDBJ databases">
        <title>Genome sequence of Mycoplasma ciconiae type strain DSM 25251.</title>
        <authorList>
            <person name="Spergser J."/>
        </authorList>
    </citation>
    <scope>NUCLEOTIDE SEQUENCE [LARGE SCALE GENOMIC DNA]</scope>
    <source>
        <strain evidence="9">DSM 25251</strain>
    </source>
</reference>
<sequence length="49" mass="5369">MKLKNKKIAFSLLVTSSALVIPLIAASCNSTQVSKLEPIFSVFLKVIYI</sequence>
<organism evidence="9 10">
    <name type="scientific">Mycoplasmopsis ciconiae</name>
    <dbReference type="NCBI Taxonomy" id="561067"/>
    <lineage>
        <taxon>Bacteria</taxon>
        <taxon>Bacillati</taxon>
        <taxon>Mycoplasmatota</taxon>
        <taxon>Mycoplasmoidales</taxon>
        <taxon>Metamycoplasmataceae</taxon>
        <taxon>Mycoplasmopsis</taxon>
    </lineage>
</organism>
<dbReference type="RefSeq" id="WP_330500427.1">
    <property type="nucleotide sequence ID" value="NZ_JAZDWZ010000001.1"/>
</dbReference>
<evidence type="ECO:0000256" key="5">
    <source>
        <dbReference type="ARBA" id="ARBA00023136"/>
    </source>
</evidence>